<accession>E8U619</accession>
<dbReference type="HOGENOM" id="CLU_2000158_0_0_0"/>
<evidence type="ECO:0000313" key="1">
    <source>
        <dbReference type="EMBL" id="ADV66508.1"/>
    </source>
</evidence>
<dbReference type="Proteomes" id="UP000008635">
    <property type="component" value="Chromosome"/>
</dbReference>
<sequence>MTGPSLQNRQQAIDDCQALIDHVGNLHNQGTSIPNNLVTQLEAALINVYTVALSDDAVRASIRNTSNDQGEQAAQVSQQIQALARRGTADLVKAETYDGTRKHLYTEFAHAIAHAAKREEETEN</sequence>
<dbReference type="RefSeq" id="WP_013556013.1">
    <property type="nucleotide sequence ID" value="NC_014958.1"/>
</dbReference>
<reference evidence="1 2" key="1">
    <citation type="journal article" date="2011" name="Stand. Genomic Sci.">
        <title>Complete genome sequence of Deinococcus maricopensis type strain (LB-34).</title>
        <authorList>
            <person name="Pukall R."/>
            <person name="Zeytun A."/>
            <person name="Lucas S."/>
            <person name="Lapidus A."/>
            <person name="Hammon N."/>
            <person name="Deshpande S."/>
            <person name="Nolan M."/>
            <person name="Cheng J.F."/>
            <person name="Pitluck S."/>
            <person name="Liolios K."/>
            <person name="Pagani I."/>
            <person name="Mikhailova N."/>
            <person name="Ivanova N."/>
            <person name="Mavromatis K."/>
            <person name="Pati A."/>
            <person name="Tapia R."/>
            <person name="Han C."/>
            <person name="Goodwin L."/>
            <person name="Chen A."/>
            <person name="Palaniappan K."/>
            <person name="Land M."/>
            <person name="Hauser L."/>
            <person name="Chang Y.J."/>
            <person name="Jeffries C.D."/>
            <person name="Brambilla E.M."/>
            <person name="Rohde M."/>
            <person name="Goker M."/>
            <person name="Detter J.C."/>
            <person name="Woyke T."/>
            <person name="Bristow J."/>
            <person name="Eisen J.A."/>
            <person name="Markowitz V."/>
            <person name="Hugenholtz P."/>
            <person name="Kyrpides N.C."/>
            <person name="Klenk H.P."/>
        </authorList>
    </citation>
    <scope>NUCLEOTIDE SEQUENCE [LARGE SCALE GENOMIC DNA]</scope>
    <source>
        <strain evidence="2">DSM 21211 / LMG 22137 / NRRL B-23946 / LB-34</strain>
    </source>
</reference>
<dbReference type="KEGG" id="dmr:Deima_0853"/>
<dbReference type="EMBL" id="CP002454">
    <property type="protein sequence ID" value="ADV66508.1"/>
    <property type="molecule type" value="Genomic_DNA"/>
</dbReference>
<evidence type="ECO:0000313" key="2">
    <source>
        <dbReference type="Proteomes" id="UP000008635"/>
    </source>
</evidence>
<dbReference type="AlphaFoldDB" id="E8U619"/>
<proteinExistence type="predicted"/>
<keyword evidence="2" id="KW-1185">Reference proteome</keyword>
<reference evidence="2" key="2">
    <citation type="submission" date="2011-01" db="EMBL/GenBank/DDBJ databases">
        <title>The complete genome of Deinococcus maricopensis DSM 21211.</title>
        <authorList>
            <consortium name="US DOE Joint Genome Institute (JGI-PGF)"/>
            <person name="Lucas S."/>
            <person name="Copeland A."/>
            <person name="Lapidus A."/>
            <person name="Goodwin L."/>
            <person name="Pitluck S."/>
            <person name="Kyrpides N."/>
            <person name="Mavromatis K."/>
            <person name="Pagani I."/>
            <person name="Ivanova N."/>
            <person name="Ovchinnikova G."/>
            <person name="Zeytun A."/>
            <person name="Detter J.C."/>
            <person name="Han C."/>
            <person name="Land M."/>
            <person name="Hauser L."/>
            <person name="Markowitz V."/>
            <person name="Cheng J.-F."/>
            <person name="Hugenholtz P."/>
            <person name="Woyke T."/>
            <person name="Wu D."/>
            <person name="Pukall R."/>
            <person name="Gehrich-Schroeter G."/>
            <person name="Brambilla E."/>
            <person name="Klenk H.-P."/>
            <person name="Eisen J.A."/>
        </authorList>
    </citation>
    <scope>NUCLEOTIDE SEQUENCE [LARGE SCALE GENOMIC DNA]</scope>
    <source>
        <strain evidence="2">DSM 21211 / LMG 22137 / NRRL B-23946 / LB-34</strain>
    </source>
</reference>
<gene>
    <name evidence="1" type="ordered locus">Deima_0853</name>
</gene>
<organism evidence="1 2">
    <name type="scientific">Deinococcus maricopensis (strain DSM 21211 / LMG 22137 / NRRL B-23946 / LB-34)</name>
    <dbReference type="NCBI Taxonomy" id="709986"/>
    <lineage>
        <taxon>Bacteria</taxon>
        <taxon>Thermotogati</taxon>
        <taxon>Deinococcota</taxon>
        <taxon>Deinococci</taxon>
        <taxon>Deinococcales</taxon>
        <taxon>Deinococcaceae</taxon>
        <taxon>Deinococcus</taxon>
    </lineage>
</organism>
<protein>
    <submittedName>
        <fullName evidence="1">Uncharacterized protein</fullName>
    </submittedName>
</protein>
<name>E8U619_DEIML</name>
<dbReference type="STRING" id="709986.Deima_0853"/>